<geneLocation type="plasmid" evidence="3 5">
    <name>9</name>
</geneLocation>
<evidence type="ECO:0000313" key="2">
    <source>
        <dbReference type="EMBL" id="KTC65350.1"/>
    </source>
</evidence>
<dbReference type="RefSeq" id="WP_058461122.1">
    <property type="nucleotide sequence ID" value="NZ_CAAAHS010000003.1"/>
</dbReference>
<feature type="domain" description="Antitoxin SocA-like Panacea" evidence="1">
    <location>
        <begin position="30"/>
        <end position="122"/>
    </location>
</feature>
<dbReference type="Pfam" id="PF13274">
    <property type="entry name" value="SocA_Panacea"/>
    <property type="match status" value="1"/>
</dbReference>
<dbReference type="Proteomes" id="UP000054859">
    <property type="component" value="Unassembled WGS sequence"/>
</dbReference>
<keyword evidence="3" id="KW-0614">Plasmid</keyword>
<dbReference type="KEGG" id="ladl:NCTC12735_00448"/>
<dbReference type="PATRIC" id="fig|45056.6.peg.8"/>
<reference evidence="3 5" key="2">
    <citation type="submission" date="2018-12" db="EMBL/GenBank/DDBJ databases">
        <authorList>
            <consortium name="Pathogen Informatics"/>
        </authorList>
    </citation>
    <scope>NUCLEOTIDE SEQUENCE [LARGE SCALE GENOMIC DNA]</scope>
    <source>
        <strain evidence="3 5">NCTC12735</strain>
        <plasmid evidence="5">9</plasmid>
    </source>
</reference>
<accession>A0A0W0R2P0</accession>
<evidence type="ECO:0000313" key="5">
    <source>
        <dbReference type="Proteomes" id="UP000281170"/>
    </source>
</evidence>
<proteinExistence type="predicted"/>
<gene>
    <name evidence="2" type="ORF">Lade_0008</name>
    <name evidence="3" type="ORF">NCTC12735_00448</name>
</gene>
<dbReference type="OrthoDB" id="9799173at2"/>
<evidence type="ECO:0000313" key="3">
    <source>
        <dbReference type="EMBL" id="VEH84828.1"/>
    </source>
</evidence>
<evidence type="ECO:0000313" key="4">
    <source>
        <dbReference type="Proteomes" id="UP000054859"/>
    </source>
</evidence>
<dbReference type="STRING" id="45056.Lade_0008"/>
<dbReference type="InterPro" id="IPR025272">
    <property type="entry name" value="SocA_Panacea"/>
</dbReference>
<dbReference type="InterPro" id="IPR018247">
    <property type="entry name" value="EF_Hand_1_Ca_BS"/>
</dbReference>
<dbReference type="EMBL" id="LNKA01000001">
    <property type="protein sequence ID" value="KTC65350.1"/>
    <property type="molecule type" value="Genomic_DNA"/>
</dbReference>
<dbReference type="EMBL" id="LR134418">
    <property type="protein sequence ID" value="VEH84828.1"/>
    <property type="molecule type" value="Genomic_DNA"/>
</dbReference>
<keyword evidence="4" id="KW-1185">Reference proteome</keyword>
<name>A0A0W0R2P0_9GAMM</name>
<reference evidence="2 4" key="1">
    <citation type="submission" date="2015-11" db="EMBL/GenBank/DDBJ databases">
        <title>Identification of large and diverse effector repertoires of 38 Legionella species.</title>
        <authorList>
            <person name="Burstein D."/>
            <person name="Amaro F."/>
            <person name="Zusman T."/>
            <person name="Lifshitz Z."/>
            <person name="Cohen O."/>
            <person name="Gilbert J.A."/>
            <person name="Pupko T."/>
            <person name="Shuman H.A."/>
            <person name="Segal G."/>
        </authorList>
    </citation>
    <scope>NUCLEOTIDE SEQUENCE [LARGE SCALE GENOMIC DNA]</scope>
    <source>
        <strain evidence="2 4">1762-AUS-E</strain>
    </source>
</reference>
<evidence type="ECO:0000259" key="1">
    <source>
        <dbReference type="Pfam" id="PF13274"/>
    </source>
</evidence>
<organism evidence="2 4">
    <name type="scientific">Legionella adelaidensis</name>
    <dbReference type="NCBI Taxonomy" id="45056"/>
    <lineage>
        <taxon>Bacteria</taxon>
        <taxon>Pseudomonadati</taxon>
        <taxon>Pseudomonadota</taxon>
        <taxon>Gammaproteobacteria</taxon>
        <taxon>Legionellales</taxon>
        <taxon>Legionellaceae</taxon>
        <taxon>Legionella</taxon>
    </lineage>
</organism>
<dbReference type="PROSITE" id="PS00018">
    <property type="entry name" value="EF_HAND_1"/>
    <property type="match status" value="1"/>
</dbReference>
<sequence length="148" mass="17189">MNTVFQVADYFLNKASKEEDDSEIISNLKLQKLVYYAQGFHLAMFDEPLFEEPIEAWTHGPVCPALYHAKKQHKNGAVDPNPDFDASVFSEEQLDLLNEIYEVYGQFSAWKLRNLTHEEAPWRDNIDTDSNNIISHEDLKNHFNSQLN</sequence>
<dbReference type="Proteomes" id="UP000281170">
    <property type="component" value="Plasmid 9"/>
</dbReference>
<protein>
    <submittedName>
        <fullName evidence="3">Uncharacterized phage-associated protein</fullName>
    </submittedName>
</protein>
<dbReference type="AlphaFoldDB" id="A0A0W0R2P0"/>